<keyword evidence="1 3" id="KW-0378">Hydrolase</keyword>
<dbReference type="InterPro" id="IPR029058">
    <property type="entry name" value="AB_hydrolase_fold"/>
</dbReference>
<protein>
    <submittedName>
        <fullName evidence="3">Alpha/beta hydrolase</fullName>
    </submittedName>
</protein>
<evidence type="ECO:0000259" key="2">
    <source>
        <dbReference type="Pfam" id="PF20434"/>
    </source>
</evidence>
<dbReference type="InterPro" id="IPR050300">
    <property type="entry name" value="GDXG_lipolytic_enzyme"/>
</dbReference>
<dbReference type="Proteomes" id="UP001225316">
    <property type="component" value="Unassembled WGS sequence"/>
</dbReference>
<dbReference type="Gene3D" id="3.40.50.1820">
    <property type="entry name" value="alpha/beta hydrolase"/>
    <property type="match status" value="1"/>
</dbReference>
<dbReference type="GO" id="GO:0016787">
    <property type="term" value="F:hydrolase activity"/>
    <property type="evidence" value="ECO:0007669"/>
    <property type="project" value="UniProtKB-KW"/>
</dbReference>
<feature type="domain" description="BD-FAE-like" evidence="2">
    <location>
        <begin position="30"/>
        <end position="220"/>
    </location>
</feature>
<sequence>MFKEPSQALHPSDPVLSLARLYPYLLEDGENFACMLILPGGGFSQVSHQEGPPVAAWLNSIGISAVVLEYSVSSDEGPGTYPRPQQQANYAMRWLRAHAPELNIDPKKIGVMGFSAGGNIAAGVSHGFERSEWQLDPDQCLAYVSARPDASILAYGILSSFSLYQPRASMGNLFGAQQVGTELQRSICWDDYVHPEAPPTFLWHTVADPTVPVENSYHMAIALQQAQIPHELHVFPCGEHGIGLGTIHSRRQGSADQWRGLAERWLRELNF</sequence>
<proteinExistence type="predicted"/>
<accession>A0ABU1AXB4</accession>
<dbReference type="PANTHER" id="PTHR48081:SF6">
    <property type="entry name" value="PEPTIDASE S9 PROLYL OLIGOPEPTIDASE CATALYTIC DOMAIN-CONTAINING PROTEIN"/>
    <property type="match status" value="1"/>
</dbReference>
<evidence type="ECO:0000256" key="1">
    <source>
        <dbReference type="ARBA" id="ARBA00022801"/>
    </source>
</evidence>
<dbReference type="EMBL" id="JARXHW010000039">
    <property type="protein sequence ID" value="MDQ8208743.1"/>
    <property type="molecule type" value="Genomic_DNA"/>
</dbReference>
<organism evidence="3 4">
    <name type="scientific">Thalassobacterium maritimum</name>
    <dbReference type="NCBI Taxonomy" id="3041265"/>
    <lineage>
        <taxon>Bacteria</taxon>
        <taxon>Pseudomonadati</taxon>
        <taxon>Verrucomicrobiota</taxon>
        <taxon>Opitutia</taxon>
        <taxon>Puniceicoccales</taxon>
        <taxon>Coraliomargaritaceae</taxon>
        <taxon>Thalassobacterium</taxon>
    </lineage>
</organism>
<gene>
    <name evidence="3" type="ORF">QEH52_14545</name>
</gene>
<dbReference type="PANTHER" id="PTHR48081">
    <property type="entry name" value="AB HYDROLASE SUPERFAMILY PROTEIN C4A8.06C"/>
    <property type="match status" value="1"/>
</dbReference>
<dbReference type="InterPro" id="IPR049492">
    <property type="entry name" value="BD-FAE-like_dom"/>
</dbReference>
<name>A0ABU1AXB4_9BACT</name>
<evidence type="ECO:0000313" key="3">
    <source>
        <dbReference type="EMBL" id="MDQ8208743.1"/>
    </source>
</evidence>
<reference evidence="3 4" key="1">
    <citation type="submission" date="2023-04" db="EMBL/GenBank/DDBJ databases">
        <title>A novel bacteria isolated from coastal sediment.</title>
        <authorList>
            <person name="Liu X.-J."/>
            <person name="Du Z.-J."/>
        </authorList>
    </citation>
    <scope>NUCLEOTIDE SEQUENCE [LARGE SCALE GENOMIC DNA]</scope>
    <source>
        <strain evidence="3 4">SDUM461003</strain>
    </source>
</reference>
<evidence type="ECO:0000313" key="4">
    <source>
        <dbReference type="Proteomes" id="UP001225316"/>
    </source>
</evidence>
<keyword evidence="4" id="KW-1185">Reference proteome</keyword>
<dbReference type="RefSeq" id="WP_308951405.1">
    <property type="nucleotide sequence ID" value="NZ_JARXHW010000039.1"/>
</dbReference>
<dbReference type="SUPFAM" id="SSF53474">
    <property type="entry name" value="alpha/beta-Hydrolases"/>
    <property type="match status" value="1"/>
</dbReference>
<dbReference type="Pfam" id="PF20434">
    <property type="entry name" value="BD-FAE"/>
    <property type="match status" value="1"/>
</dbReference>
<comment type="caution">
    <text evidence="3">The sequence shown here is derived from an EMBL/GenBank/DDBJ whole genome shotgun (WGS) entry which is preliminary data.</text>
</comment>